<evidence type="ECO:0000259" key="1">
    <source>
        <dbReference type="SMART" id="SM00331"/>
    </source>
</evidence>
<dbReference type="Gene3D" id="3.60.40.10">
    <property type="entry name" value="PPM-type phosphatase domain"/>
    <property type="match status" value="1"/>
</dbReference>
<dbReference type="InterPro" id="IPR001932">
    <property type="entry name" value="PPM-type_phosphatase-like_dom"/>
</dbReference>
<dbReference type="EMBL" id="CP043046">
    <property type="protein sequence ID" value="QEI05143.1"/>
    <property type="molecule type" value="Genomic_DNA"/>
</dbReference>
<dbReference type="SUPFAM" id="SSF81606">
    <property type="entry name" value="PP2C-like"/>
    <property type="match status" value="1"/>
</dbReference>
<organism evidence="2 3">
    <name type="scientific">Pigmentiphaga aceris</name>
    <dbReference type="NCBI Taxonomy" id="1940612"/>
    <lineage>
        <taxon>Bacteria</taxon>
        <taxon>Pseudomonadati</taxon>
        <taxon>Pseudomonadota</taxon>
        <taxon>Betaproteobacteria</taxon>
        <taxon>Burkholderiales</taxon>
        <taxon>Alcaligenaceae</taxon>
        <taxon>Pigmentiphaga</taxon>
    </lineage>
</organism>
<dbReference type="InterPro" id="IPR003594">
    <property type="entry name" value="HATPase_dom"/>
</dbReference>
<proteinExistence type="predicted"/>
<dbReference type="SUPFAM" id="SSF55874">
    <property type="entry name" value="ATPase domain of HSP90 chaperone/DNA topoisomerase II/histidine kinase"/>
    <property type="match status" value="1"/>
</dbReference>
<feature type="domain" description="PPM-type phosphatase" evidence="1">
    <location>
        <begin position="157"/>
        <end position="347"/>
    </location>
</feature>
<keyword evidence="3" id="KW-1185">Reference proteome</keyword>
<dbReference type="PANTHER" id="PTHR35801">
    <property type="entry name" value="PHOSPHOSERINE PHOSPHATASE RSBX"/>
    <property type="match status" value="1"/>
</dbReference>
<protein>
    <submittedName>
        <fullName evidence="2">SpoIIE family protein phosphatase</fullName>
    </submittedName>
</protein>
<dbReference type="Pfam" id="PF13581">
    <property type="entry name" value="HATPase_c_2"/>
    <property type="match status" value="1"/>
</dbReference>
<name>A0A5C0AUX7_9BURK</name>
<evidence type="ECO:0000313" key="3">
    <source>
        <dbReference type="Proteomes" id="UP000325161"/>
    </source>
</evidence>
<dbReference type="InterPro" id="IPR039248">
    <property type="entry name" value="Ptase_RsbX"/>
</dbReference>
<dbReference type="InterPro" id="IPR036890">
    <property type="entry name" value="HATPase_C_sf"/>
</dbReference>
<evidence type="ECO:0000313" key="2">
    <source>
        <dbReference type="EMBL" id="QEI05143.1"/>
    </source>
</evidence>
<dbReference type="SMART" id="SM00331">
    <property type="entry name" value="PP2C_SIG"/>
    <property type="match status" value="1"/>
</dbReference>
<dbReference type="Proteomes" id="UP000325161">
    <property type="component" value="Chromosome"/>
</dbReference>
<dbReference type="PANTHER" id="PTHR35801:SF1">
    <property type="entry name" value="PHOSPHOSERINE PHOSPHATASE RSBX"/>
    <property type="match status" value="1"/>
</dbReference>
<dbReference type="OrthoDB" id="479131at2"/>
<reference evidence="2 3" key="1">
    <citation type="submission" date="2019-08" db="EMBL/GenBank/DDBJ databases">
        <title>Amphibian skin-associated Pigmentiphaga: genome sequence and occurrence across geography and hosts.</title>
        <authorList>
            <person name="Bletz M.C."/>
            <person name="Bunk B."/>
            <person name="Sproeer C."/>
            <person name="Biwer P."/>
            <person name="Reiter S."/>
            <person name="Rabemananjara F.C.E."/>
            <person name="Schulz S."/>
            <person name="Overmann J."/>
            <person name="Vences M."/>
        </authorList>
    </citation>
    <scope>NUCLEOTIDE SEQUENCE [LARGE SCALE GENOMIC DNA]</scope>
    <source>
        <strain evidence="2 3">Mada1488</strain>
    </source>
</reference>
<dbReference type="CDD" id="cd16934">
    <property type="entry name" value="HATPase_RsbT-like"/>
    <property type="match status" value="1"/>
</dbReference>
<dbReference type="InterPro" id="IPR036457">
    <property type="entry name" value="PPM-type-like_dom_sf"/>
</dbReference>
<accession>A0A5C0AUX7</accession>
<dbReference type="Pfam" id="PF07228">
    <property type="entry name" value="SpoIIE"/>
    <property type="match status" value="1"/>
</dbReference>
<sequence length="348" mass="36516">METSFVTNVGQRYAVADATQVGAVRREAQTLAQDAGFSEVTTGELAIIVNELASNLIKHGGGGELLLSRVLDDARVGIEVVAVDKGVGITDLARCMTDGYSTAGSLGVGMGAISRLAADFDIYSRPGAGTAVLARVWATRPKAALYAPAPPAPTRSVRAGAIALPKLGQDVSGDGWALREINGTTVVLLVDGLGYGPQAALTTATAMRFFERCTQVAPVDILNGLHVALKPTRGAVAAVAVLHPETNTLRYAGVGNIAGVMVGGDGARRHLMSYDGTLGYQLRTVRETVYDWTPGSWFAMHSDGLSPRLDPMAYPGLSQCDAVVAASVLYRDFHRTHDDATILVVNHS</sequence>
<dbReference type="KEGG" id="pacr:FXN63_04310"/>
<dbReference type="RefSeq" id="WP_148813164.1">
    <property type="nucleotide sequence ID" value="NZ_CP043046.1"/>
</dbReference>
<dbReference type="Gene3D" id="3.30.565.10">
    <property type="entry name" value="Histidine kinase-like ATPase, C-terminal domain"/>
    <property type="match status" value="1"/>
</dbReference>
<dbReference type="AlphaFoldDB" id="A0A5C0AUX7"/>
<gene>
    <name evidence="2" type="ORF">FXN63_04310</name>
</gene>